<dbReference type="InterPro" id="IPR021242">
    <property type="entry name" value="DUF2799"/>
</dbReference>
<dbReference type="EMBL" id="AMZO01000021">
    <property type="protein sequence ID" value="ELR64906.1"/>
    <property type="molecule type" value="Genomic_DNA"/>
</dbReference>
<name>L8J7X3_9GAMM</name>
<protein>
    <recommendedName>
        <fullName evidence="4">ATPase involved in DNA repair</fullName>
    </recommendedName>
</protein>
<dbReference type="Proteomes" id="UP000011134">
    <property type="component" value="Unassembled WGS sequence"/>
</dbReference>
<accession>L8J7X3</accession>
<dbReference type="Pfam" id="PF10973">
    <property type="entry name" value="DUF2799"/>
    <property type="match status" value="1"/>
</dbReference>
<evidence type="ECO:0000313" key="2">
    <source>
        <dbReference type="EMBL" id="ELR64906.1"/>
    </source>
</evidence>
<organism evidence="2 3">
    <name type="scientific">Photobacterium marinum</name>
    <dbReference type="NCBI Taxonomy" id="1056511"/>
    <lineage>
        <taxon>Bacteria</taxon>
        <taxon>Pseudomonadati</taxon>
        <taxon>Pseudomonadota</taxon>
        <taxon>Gammaproteobacteria</taxon>
        <taxon>Vibrionales</taxon>
        <taxon>Vibrionaceae</taxon>
        <taxon>Photobacterium</taxon>
    </lineage>
</organism>
<evidence type="ECO:0008006" key="4">
    <source>
        <dbReference type="Google" id="ProtNLM"/>
    </source>
</evidence>
<proteinExistence type="predicted"/>
<feature type="coiled-coil region" evidence="1">
    <location>
        <begin position="112"/>
        <end position="146"/>
    </location>
</feature>
<evidence type="ECO:0000256" key="1">
    <source>
        <dbReference type="SAM" id="Coils"/>
    </source>
</evidence>
<keyword evidence="3" id="KW-1185">Reference proteome</keyword>
<dbReference type="PATRIC" id="fig|1056511.3.peg.3072"/>
<comment type="caution">
    <text evidence="2">The sequence shown here is derived from an EMBL/GenBank/DDBJ whole genome shotgun (WGS) entry which is preliminary data.</text>
</comment>
<dbReference type="AlphaFoldDB" id="L8J7X3"/>
<reference evidence="2 3" key="1">
    <citation type="submission" date="2012-12" db="EMBL/GenBank/DDBJ databases">
        <title>Genome Assembly of Photobacterium sp. AK15.</title>
        <authorList>
            <person name="Khatri I."/>
            <person name="Vaidya B."/>
            <person name="Srinivas T.N.R."/>
            <person name="Subramanian S."/>
            <person name="Pinnaka A."/>
        </authorList>
    </citation>
    <scope>NUCLEOTIDE SEQUENCE [LARGE SCALE GENOMIC DNA]</scope>
    <source>
        <strain evidence="2 3">AK15</strain>
    </source>
</reference>
<keyword evidence="1" id="KW-0175">Coiled coil</keyword>
<evidence type="ECO:0000313" key="3">
    <source>
        <dbReference type="Proteomes" id="UP000011134"/>
    </source>
</evidence>
<sequence>MVVLAQLAGCSSMSVEECKVADWYAVGLQDGRNGAPSSRVNDYAEDCLEANVTVDQAAWFNGYDLGLTYYCMPDNGYRIGRSGGGYNGVCDSPFFLEQYNKGRAEYRVEQRIREIDRELNSIAAQLKQLDKNSRNNSDEAKRLRRSEKTLRAERRSLITPTIQYNFTF</sequence>
<gene>
    <name evidence="2" type="ORF">C942_01996</name>
</gene>